<gene>
    <name evidence="5" type="ORF">QBC35DRAFT_372269</name>
</gene>
<reference evidence="5" key="1">
    <citation type="journal article" date="2023" name="Mol. Phylogenet. Evol.">
        <title>Genome-scale phylogeny and comparative genomics of the fungal order Sordariales.</title>
        <authorList>
            <person name="Hensen N."/>
            <person name="Bonometti L."/>
            <person name="Westerberg I."/>
            <person name="Brannstrom I.O."/>
            <person name="Guillou S."/>
            <person name="Cros-Aarteil S."/>
            <person name="Calhoun S."/>
            <person name="Haridas S."/>
            <person name="Kuo A."/>
            <person name="Mondo S."/>
            <person name="Pangilinan J."/>
            <person name="Riley R."/>
            <person name="LaButti K."/>
            <person name="Andreopoulos B."/>
            <person name="Lipzen A."/>
            <person name="Chen C."/>
            <person name="Yan M."/>
            <person name="Daum C."/>
            <person name="Ng V."/>
            <person name="Clum A."/>
            <person name="Steindorff A."/>
            <person name="Ohm R.A."/>
            <person name="Martin F."/>
            <person name="Silar P."/>
            <person name="Natvig D.O."/>
            <person name="Lalanne C."/>
            <person name="Gautier V."/>
            <person name="Ament-Velasquez S.L."/>
            <person name="Kruys A."/>
            <person name="Hutchinson M.I."/>
            <person name="Powell A.J."/>
            <person name="Barry K."/>
            <person name="Miller A.N."/>
            <person name="Grigoriev I.V."/>
            <person name="Debuchy R."/>
            <person name="Gladieux P."/>
            <person name="Hiltunen Thoren M."/>
            <person name="Johannesson H."/>
        </authorList>
    </citation>
    <scope>NUCLEOTIDE SEQUENCE</scope>
    <source>
        <strain evidence="5">PSN309</strain>
    </source>
</reference>
<feature type="compositionally biased region" description="Acidic residues" evidence="3">
    <location>
        <begin position="64"/>
        <end position="98"/>
    </location>
</feature>
<feature type="region of interest" description="Disordered" evidence="3">
    <location>
        <begin position="52"/>
        <end position="151"/>
    </location>
</feature>
<dbReference type="GO" id="GO:0004402">
    <property type="term" value="F:histone acetyltransferase activity"/>
    <property type="evidence" value="ECO:0007669"/>
    <property type="project" value="InterPro"/>
</dbReference>
<evidence type="ECO:0000259" key="4">
    <source>
        <dbReference type="Pfam" id="PF12157"/>
    </source>
</evidence>
<evidence type="ECO:0000313" key="5">
    <source>
        <dbReference type="EMBL" id="KAK4193280.1"/>
    </source>
</evidence>
<proteinExistence type="predicted"/>
<dbReference type="InterPro" id="IPR022591">
    <property type="entry name" value="TAF1_HAT_dom"/>
</dbReference>
<dbReference type="PANTHER" id="PTHR13900:SF0">
    <property type="entry name" value="TRANSCRIPTION INITIATION FACTOR TFIID SUBUNIT 1"/>
    <property type="match status" value="1"/>
</dbReference>
<evidence type="ECO:0000313" key="6">
    <source>
        <dbReference type="Proteomes" id="UP001302126"/>
    </source>
</evidence>
<protein>
    <submittedName>
        <fullName evidence="5">Transcription initiation factor TFIID subunit 1</fullName>
    </submittedName>
</protein>
<keyword evidence="2" id="KW-0539">Nucleus</keyword>
<feature type="compositionally biased region" description="Basic and acidic residues" evidence="3">
    <location>
        <begin position="16"/>
        <end position="25"/>
    </location>
</feature>
<dbReference type="Proteomes" id="UP001302126">
    <property type="component" value="Unassembled WGS sequence"/>
</dbReference>
<dbReference type="AlphaFoldDB" id="A0AAN6X5I4"/>
<dbReference type="EMBL" id="MU864351">
    <property type="protein sequence ID" value="KAK4193280.1"/>
    <property type="molecule type" value="Genomic_DNA"/>
</dbReference>
<dbReference type="GO" id="GO:0005669">
    <property type="term" value="C:transcription factor TFIID complex"/>
    <property type="evidence" value="ECO:0007669"/>
    <property type="project" value="InterPro"/>
</dbReference>
<comment type="caution">
    <text evidence="5">The sequence shown here is derived from an EMBL/GenBank/DDBJ whole genome shotgun (WGS) entry which is preliminary data.</text>
</comment>
<evidence type="ECO:0000256" key="1">
    <source>
        <dbReference type="ARBA" id="ARBA00004123"/>
    </source>
</evidence>
<dbReference type="GO" id="GO:0016251">
    <property type="term" value="F:RNA polymerase II general transcription initiation factor activity"/>
    <property type="evidence" value="ECO:0007669"/>
    <property type="project" value="InterPro"/>
</dbReference>
<feature type="region of interest" description="Disordered" evidence="3">
    <location>
        <begin position="1014"/>
        <end position="1066"/>
    </location>
</feature>
<reference evidence="5" key="2">
    <citation type="submission" date="2023-05" db="EMBL/GenBank/DDBJ databases">
        <authorList>
            <consortium name="Lawrence Berkeley National Laboratory"/>
            <person name="Steindorff A."/>
            <person name="Hensen N."/>
            <person name="Bonometti L."/>
            <person name="Westerberg I."/>
            <person name="Brannstrom I.O."/>
            <person name="Guillou S."/>
            <person name="Cros-Aarteil S."/>
            <person name="Calhoun S."/>
            <person name="Haridas S."/>
            <person name="Kuo A."/>
            <person name="Mondo S."/>
            <person name="Pangilinan J."/>
            <person name="Riley R."/>
            <person name="Labutti K."/>
            <person name="Andreopoulos B."/>
            <person name="Lipzen A."/>
            <person name="Chen C."/>
            <person name="Yanf M."/>
            <person name="Daum C."/>
            <person name="Ng V."/>
            <person name="Clum A."/>
            <person name="Ohm R."/>
            <person name="Martin F."/>
            <person name="Silar P."/>
            <person name="Natvig D."/>
            <person name="Lalanne C."/>
            <person name="Gautier V."/>
            <person name="Ament-Velasquez S.L."/>
            <person name="Kruys A."/>
            <person name="Hutchinson M.I."/>
            <person name="Powell A.J."/>
            <person name="Barry K."/>
            <person name="Miller A.N."/>
            <person name="Grigoriev I.V."/>
            <person name="Debuchy R."/>
            <person name="Gladieux P."/>
            <person name="Thoren M.H."/>
            <person name="Johannesson H."/>
        </authorList>
    </citation>
    <scope>NUCLEOTIDE SEQUENCE</scope>
    <source>
        <strain evidence="5">PSN309</strain>
    </source>
</reference>
<dbReference type="PANTHER" id="PTHR13900">
    <property type="entry name" value="TRANSCRIPTION INITIATION FACTOR TFIID"/>
    <property type="match status" value="1"/>
</dbReference>
<dbReference type="Pfam" id="PF12157">
    <property type="entry name" value="DUF3591"/>
    <property type="match status" value="1"/>
</dbReference>
<comment type="subcellular location">
    <subcellularLocation>
        <location evidence="1">Nucleus</location>
    </subcellularLocation>
</comment>
<feature type="compositionally biased region" description="Polar residues" evidence="3">
    <location>
        <begin position="104"/>
        <end position="118"/>
    </location>
</feature>
<feature type="region of interest" description="Disordered" evidence="3">
    <location>
        <begin position="1"/>
        <end position="25"/>
    </location>
</feature>
<name>A0AAN6X5I4_9PEZI</name>
<dbReference type="GO" id="GO:0017025">
    <property type="term" value="F:TBP-class protein binding"/>
    <property type="evidence" value="ECO:0007669"/>
    <property type="project" value="InterPro"/>
</dbReference>
<accession>A0AAN6X5I4</accession>
<feature type="region of interest" description="Disordered" evidence="3">
    <location>
        <begin position="1081"/>
        <end position="1133"/>
    </location>
</feature>
<sequence>MAPSNDDLDFNNLSEEAWREQEARDAEAINRATSAVMPDDVQVLLNNVASGGAISQANKASDAIDFEDMDLSDEDDLPEEEEATGVGLDDNDDDDDLFGDAPSSPINFDQDNLRSSPQRDGPDVHGDADVDSNAAEGEGDDDGMDLDGPRRDSIEDLRALNFDHEPNVDENQDPNIPPVAENLVEAVKQAFPAFEENSVLSWNELLRPRTATWNKKKPAKTPKHLVPSKLSLDLEADQEKLFRIPGAASASVYQKIKDCETRGLFTLEEQEPLEQADLEFFYMEDDSDSETVAGYTLRDIALVCEDFDAMVALGDAIQDRLETVTENKLIKNEIDEDDEDDWNKMFLDEEPVSKKRKFEPPRGLPPIPRFTAPNFDNFEEATAKLGKRVILDMNDPYLLVDDVESERAAKRRKTQHKAVRLANGRMGRELSERFNFSSDAAYDALKENSMSRVRATLASIPVEHSMTAQRLSWPHYKVKLSASDPHSYHRPQFHPRKDATHTIKFSKPGFVKKKALKGKKVPEIFKNSADLSMNDNSCAILFEYCEEVPIVLSNFGMGQKIINYYRRSKGTDSRPAKAELGENYILMPEDRSPFAMVGQVHPGETVPTLHNQMFRAPIFKHTPRRTDFIVGRSSTGKSGSNWYIRNIDHLYVVGQILPSMEVPGPHSRRVTNIAKNRLKMVSYRLLRKSDNVTLADITLHVADSNESQNRQKLKEFLVFRKDQRNWALPDKEEIMPESEIRSLVRPEEVCLLDAMQVGAHELENGGYEVNEGNLKDDENLELGDEIPPDALANKMAPWRLTKAFIDASHGKAMIAVHGPGDPTGRGLGVSYLRTSMKGGFLEQLQGPNATSADAIERQRKANGGHMYNVKNQDNLYTESLKDIWTRQRASLEDTQEHDDDDIVAQEDEDDRFNVQSQATATPAVADGVSQISQSQASALNTRKLKIIRKVKGDDGTVQEVTEIVHDPVVIAQYHKRRRQMEFESIDIYNAQLTGNKEYDDIILEKARLEQERLEKNKERRKKREKQKKMQQKIKDGGAPNGNDEEGSPEPSAEKVTGTTRKCANCGQVGHIKTNKKCVFCGGSQEEEPAPQSQPQSPLQEQHQEESVVPKRNRPPRKSRAALNPLDFSDPRQW</sequence>
<feature type="compositionally biased region" description="Basic residues" evidence="3">
    <location>
        <begin position="1110"/>
        <end position="1119"/>
    </location>
</feature>
<feature type="compositionally biased region" description="Low complexity" evidence="3">
    <location>
        <begin position="1089"/>
        <end position="1100"/>
    </location>
</feature>
<feature type="compositionally biased region" description="Basic residues" evidence="3">
    <location>
        <begin position="1018"/>
        <end position="1031"/>
    </location>
</feature>
<organism evidence="5 6">
    <name type="scientific">Podospora australis</name>
    <dbReference type="NCBI Taxonomy" id="1536484"/>
    <lineage>
        <taxon>Eukaryota</taxon>
        <taxon>Fungi</taxon>
        <taxon>Dikarya</taxon>
        <taxon>Ascomycota</taxon>
        <taxon>Pezizomycotina</taxon>
        <taxon>Sordariomycetes</taxon>
        <taxon>Sordariomycetidae</taxon>
        <taxon>Sordariales</taxon>
        <taxon>Podosporaceae</taxon>
        <taxon>Podospora</taxon>
    </lineage>
</organism>
<evidence type="ECO:0000256" key="2">
    <source>
        <dbReference type="ARBA" id="ARBA00023242"/>
    </source>
</evidence>
<evidence type="ECO:0000256" key="3">
    <source>
        <dbReference type="SAM" id="MobiDB-lite"/>
    </source>
</evidence>
<dbReference type="GO" id="GO:0051123">
    <property type="term" value="P:RNA polymerase II preinitiation complex assembly"/>
    <property type="evidence" value="ECO:0007669"/>
    <property type="project" value="TreeGrafter"/>
</dbReference>
<dbReference type="InterPro" id="IPR040240">
    <property type="entry name" value="TAF1"/>
</dbReference>
<keyword evidence="6" id="KW-1185">Reference proteome</keyword>
<feature type="domain" description="Transcription initiation factor TFIID subunit 1 histone acetyltransferase" evidence="4">
    <location>
        <begin position="434"/>
        <end position="891"/>
    </location>
</feature>